<proteinExistence type="predicted"/>
<dbReference type="Proteomes" id="UP000887565">
    <property type="component" value="Unplaced"/>
</dbReference>
<keyword evidence="1" id="KW-1185">Reference proteome</keyword>
<evidence type="ECO:0000313" key="2">
    <source>
        <dbReference type="WBParaSite" id="nRc.2.0.1.t02223-RA"/>
    </source>
</evidence>
<sequence>MVHIGTKNTKYREYSNRVHVPVLDLHRAGIFSGVRLIYSATTMEVVDFIELLGGLD</sequence>
<dbReference type="AlphaFoldDB" id="A0A915HJR4"/>
<accession>A0A915HJR4</accession>
<organism evidence="1 2">
    <name type="scientific">Romanomermis culicivorax</name>
    <name type="common">Nematode worm</name>
    <dbReference type="NCBI Taxonomy" id="13658"/>
    <lineage>
        <taxon>Eukaryota</taxon>
        <taxon>Metazoa</taxon>
        <taxon>Ecdysozoa</taxon>
        <taxon>Nematoda</taxon>
        <taxon>Enoplea</taxon>
        <taxon>Dorylaimia</taxon>
        <taxon>Mermithida</taxon>
        <taxon>Mermithoidea</taxon>
        <taxon>Mermithidae</taxon>
        <taxon>Romanomermis</taxon>
    </lineage>
</organism>
<name>A0A915HJR4_ROMCU</name>
<evidence type="ECO:0000313" key="1">
    <source>
        <dbReference type="Proteomes" id="UP000887565"/>
    </source>
</evidence>
<reference evidence="2" key="1">
    <citation type="submission" date="2022-11" db="UniProtKB">
        <authorList>
            <consortium name="WormBaseParasite"/>
        </authorList>
    </citation>
    <scope>IDENTIFICATION</scope>
</reference>
<protein>
    <submittedName>
        <fullName evidence="2">Uncharacterized protein</fullName>
    </submittedName>
</protein>
<dbReference type="WBParaSite" id="nRc.2.0.1.t02223-RA">
    <property type="protein sequence ID" value="nRc.2.0.1.t02223-RA"/>
    <property type="gene ID" value="nRc.2.0.1.g02223"/>
</dbReference>